<keyword evidence="7" id="KW-0812">Transmembrane</keyword>
<dbReference type="Pfam" id="PF03901">
    <property type="entry name" value="Glyco_transf_22"/>
    <property type="match status" value="2"/>
</dbReference>
<dbReference type="InterPro" id="IPR005599">
    <property type="entry name" value="GPI_mannosylTrfase"/>
</dbReference>
<evidence type="ECO:0000256" key="8">
    <source>
        <dbReference type="ARBA" id="ARBA00022824"/>
    </source>
</evidence>
<dbReference type="AlphaFoldDB" id="A0A9W9CJ62"/>
<evidence type="ECO:0000256" key="1">
    <source>
        <dbReference type="ARBA" id="ARBA00004477"/>
    </source>
</evidence>
<evidence type="ECO:0000256" key="10">
    <source>
        <dbReference type="ARBA" id="ARBA00023136"/>
    </source>
</evidence>
<evidence type="ECO:0000256" key="4">
    <source>
        <dbReference type="ARBA" id="ARBA00022502"/>
    </source>
</evidence>
<comment type="caution">
    <text evidence="14">The sequence shown here is derived from an EMBL/GenBank/DDBJ whole genome shotgun (WGS) entry which is preliminary data.</text>
</comment>
<evidence type="ECO:0000256" key="3">
    <source>
        <dbReference type="ARBA" id="ARBA00006065"/>
    </source>
</evidence>
<dbReference type="GO" id="GO:0005789">
    <property type="term" value="C:endoplasmic reticulum membrane"/>
    <property type="evidence" value="ECO:0007669"/>
    <property type="project" value="UniProtKB-SubCell"/>
</dbReference>
<dbReference type="OrthoDB" id="416834at2759"/>
<keyword evidence="10" id="KW-0472">Membrane</keyword>
<evidence type="ECO:0000256" key="11">
    <source>
        <dbReference type="ARBA" id="ARBA00024708"/>
    </source>
</evidence>
<keyword evidence="9" id="KW-1133">Transmembrane helix</keyword>
<feature type="compositionally biased region" description="Low complexity" evidence="13">
    <location>
        <begin position="268"/>
        <end position="279"/>
    </location>
</feature>
<keyword evidence="4" id="KW-0337">GPI-anchor biosynthesis</keyword>
<proteinExistence type="inferred from homology"/>
<dbReference type="EC" id="2.4.1.-" evidence="12"/>
<evidence type="ECO:0000256" key="7">
    <source>
        <dbReference type="ARBA" id="ARBA00022692"/>
    </source>
</evidence>
<feature type="region of interest" description="Disordered" evidence="13">
    <location>
        <begin position="260"/>
        <end position="279"/>
    </location>
</feature>
<evidence type="ECO:0000256" key="5">
    <source>
        <dbReference type="ARBA" id="ARBA00022676"/>
    </source>
</evidence>
<organism evidence="14 15">
    <name type="scientific">Neocucurbitaria cava</name>
    <dbReference type="NCBI Taxonomy" id="798079"/>
    <lineage>
        <taxon>Eukaryota</taxon>
        <taxon>Fungi</taxon>
        <taxon>Dikarya</taxon>
        <taxon>Ascomycota</taxon>
        <taxon>Pezizomycotina</taxon>
        <taxon>Dothideomycetes</taxon>
        <taxon>Pleosporomycetidae</taxon>
        <taxon>Pleosporales</taxon>
        <taxon>Pleosporineae</taxon>
        <taxon>Cucurbitariaceae</taxon>
        <taxon>Neocucurbitaria</taxon>
    </lineage>
</organism>
<evidence type="ECO:0000256" key="13">
    <source>
        <dbReference type="SAM" id="MobiDB-lite"/>
    </source>
</evidence>
<dbReference type="PANTHER" id="PTHR22760">
    <property type="entry name" value="GLYCOSYLTRANSFERASE"/>
    <property type="match status" value="1"/>
</dbReference>
<evidence type="ECO:0000256" key="12">
    <source>
        <dbReference type="RuleBase" id="RU363075"/>
    </source>
</evidence>
<accession>A0A9W9CJ62</accession>
<comment type="pathway">
    <text evidence="2">Glycolipid biosynthesis; glycosylphosphatidylinositol-anchor biosynthesis.</text>
</comment>
<keyword evidence="8 12" id="KW-0256">Endoplasmic reticulum</keyword>
<comment type="similarity">
    <text evidence="3">Belongs to the glycosyltransferase 22 family. PIGB subfamily.</text>
</comment>
<dbReference type="Proteomes" id="UP001140560">
    <property type="component" value="Unassembled WGS sequence"/>
</dbReference>
<dbReference type="PANTHER" id="PTHR22760:SF4">
    <property type="entry name" value="GPI MANNOSYLTRANSFERASE 3"/>
    <property type="match status" value="1"/>
</dbReference>
<feature type="region of interest" description="Disordered" evidence="13">
    <location>
        <begin position="1"/>
        <end position="25"/>
    </location>
</feature>
<keyword evidence="6" id="KW-0808">Transferase</keyword>
<keyword evidence="5 12" id="KW-0328">Glycosyltransferase</keyword>
<evidence type="ECO:0000256" key="9">
    <source>
        <dbReference type="ARBA" id="ARBA00022989"/>
    </source>
</evidence>
<protein>
    <recommendedName>
        <fullName evidence="12">Mannosyltransferase</fullName>
        <ecNumber evidence="12">2.4.1.-</ecNumber>
    </recommendedName>
</protein>
<keyword evidence="15" id="KW-1185">Reference proteome</keyword>
<evidence type="ECO:0000256" key="6">
    <source>
        <dbReference type="ARBA" id="ARBA00022679"/>
    </source>
</evidence>
<reference evidence="14" key="1">
    <citation type="submission" date="2022-10" db="EMBL/GenBank/DDBJ databases">
        <title>Tapping the CABI collections for fungal endophytes: first genome assemblies for Collariella, Neodidymelliopsis, Ascochyta clinopodiicola, Didymella pomorum, Didymosphaeria variabile, Neocosmospora piperis and Neocucurbitaria cava.</title>
        <authorList>
            <person name="Hill R."/>
        </authorList>
    </citation>
    <scope>NUCLEOTIDE SEQUENCE</scope>
    <source>
        <strain evidence="14">IMI 356814</strain>
    </source>
</reference>
<dbReference type="EMBL" id="JAPEUY010000016">
    <property type="protein sequence ID" value="KAJ4365237.1"/>
    <property type="molecule type" value="Genomic_DNA"/>
</dbReference>
<evidence type="ECO:0000256" key="2">
    <source>
        <dbReference type="ARBA" id="ARBA00004687"/>
    </source>
</evidence>
<gene>
    <name evidence="14" type="primary">GPI10</name>
    <name evidence="14" type="ORF">N0V83_008855</name>
</gene>
<sequence>MPPSSDSARDTTPSGTGAPPPSRLTSYRDSRLGVFSLLLALRIVNALTLRTFFQPDEFFQSLEPAWQLAFGQTSNAWITWEWRTQLRSSLHPALFATVYRVAADLGAFCGLNLPARAELLLAAPKLIQAVFAALLDCYTWKLAEKAYGRGSRTALTTPLRSFGYKHAAASTTEFEWSSDSEVTDNARSAVLACSIASDRLYYEVWTLPPLRFLYFNIAQSLAVFYGSNRADYYITEGLPLLLTTALPFAAIGIWQSLHGSEPERSPMTGESSTSSPVTTPTETAIQRSILKRLAWASLVVTLTLSLISHKEVRFLYPILPFLHLIAAKPLASFLPTHAPISRKTVIFLLFATNLLLAGYASQIHQRGVIDVLSYIRHKHETRNGLSASSSSTSQTRPISNTTVGFLMPCHSTPWRSHLIYPQISAWALTCEPPIDIPLPERSTYLDEADEFYLKPGPAAWLRSNMESTDTIQSGGSRSGQHWMKNDPRFKRKYKREWPQNLVFFEQLEGTLKEHLDGTRYTECWRGFNSHFHDDHRRVGDVIVWCLDGA</sequence>
<comment type="function">
    <text evidence="11">Mannosyltransferase involved in glycosylphosphatidylinositol-anchor biosynthesis. Transfers the third mannose to Man2-GlcN-acyl-PI during GPI precursor assembly.</text>
</comment>
<comment type="subcellular location">
    <subcellularLocation>
        <location evidence="1 12">Endoplasmic reticulum membrane</location>
        <topology evidence="1 12">Multi-pass membrane protein</topology>
    </subcellularLocation>
</comment>
<name>A0A9W9CJ62_9PLEO</name>
<evidence type="ECO:0000313" key="14">
    <source>
        <dbReference type="EMBL" id="KAJ4365237.1"/>
    </source>
</evidence>
<evidence type="ECO:0000313" key="15">
    <source>
        <dbReference type="Proteomes" id="UP001140560"/>
    </source>
</evidence>
<dbReference type="GO" id="GO:0006506">
    <property type="term" value="P:GPI anchor biosynthetic process"/>
    <property type="evidence" value="ECO:0007669"/>
    <property type="project" value="UniProtKB-KW"/>
</dbReference>
<dbReference type="GO" id="GO:0000026">
    <property type="term" value="F:alpha-1,2-mannosyltransferase activity"/>
    <property type="evidence" value="ECO:0007669"/>
    <property type="project" value="TreeGrafter"/>
</dbReference>